<dbReference type="Proteomes" id="UP001280121">
    <property type="component" value="Unassembled WGS sequence"/>
</dbReference>
<dbReference type="AlphaFoldDB" id="A0AAD9XN51"/>
<dbReference type="EMBL" id="JANJYI010000001">
    <property type="protein sequence ID" value="KAK2662422.1"/>
    <property type="molecule type" value="Genomic_DNA"/>
</dbReference>
<name>A0AAD9XN51_9ROSI</name>
<organism evidence="1 2">
    <name type="scientific">Dipteronia dyeriana</name>
    <dbReference type="NCBI Taxonomy" id="168575"/>
    <lineage>
        <taxon>Eukaryota</taxon>
        <taxon>Viridiplantae</taxon>
        <taxon>Streptophyta</taxon>
        <taxon>Embryophyta</taxon>
        <taxon>Tracheophyta</taxon>
        <taxon>Spermatophyta</taxon>
        <taxon>Magnoliopsida</taxon>
        <taxon>eudicotyledons</taxon>
        <taxon>Gunneridae</taxon>
        <taxon>Pentapetalae</taxon>
        <taxon>rosids</taxon>
        <taxon>malvids</taxon>
        <taxon>Sapindales</taxon>
        <taxon>Sapindaceae</taxon>
        <taxon>Hippocastanoideae</taxon>
        <taxon>Acereae</taxon>
        <taxon>Dipteronia</taxon>
    </lineage>
</organism>
<feature type="non-terminal residue" evidence="1">
    <location>
        <position position="1"/>
    </location>
</feature>
<protein>
    <submittedName>
        <fullName evidence="1">Uncharacterized protein</fullName>
    </submittedName>
</protein>
<comment type="caution">
    <text evidence="1">The sequence shown here is derived from an EMBL/GenBank/DDBJ whole genome shotgun (WGS) entry which is preliminary data.</text>
</comment>
<accession>A0AAD9XN51</accession>
<sequence length="81" mass="9703">SLVNTVEQEGKRGERLDKFWKRRALFLGSPKYRLKERNFVYSHELINKPTIIYMCYDLLLHGLFEHWMLIISSDLQLSFVA</sequence>
<gene>
    <name evidence="1" type="ORF">Ddye_000996</name>
</gene>
<proteinExistence type="predicted"/>
<evidence type="ECO:0000313" key="2">
    <source>
        <dbReference type="Proteomes" id="UP001280121"/>
    </source>
</evidence>
<keyword evidence="2" id="KW-1185">Reference proteome</keyword>
<reference evidence="1" key="1">
    <citation type="journal article" date="2023" name="Plant J.">
        <title>Genome sequences and population genomics provide insights into the demographic history, inbreeding, and mutation load of two 'living fossil' tree species of Dipteronia.</title>
        <authorList>
            <person name="Feng Y."/>
            <person name="Comes H.P."/>
            <person name="Chen J."/>
            <person name="Zhu S."/>
            <person name="Lu R."/>
            <person name="Zhang X."/>
            <person name="Li P."/>
            <person name="Qiu J."/>
            <person name="Olsen K.M."/>
            <person name="Qiu Y."/>
        </authorList>
    </citation>
    <scope>NUCLEOTIDE SEQUENCE</scope>
    <source>
        <strain evidence="1">KIB01</strain>
    </source>
</reference>
<evidence type="ECO:0000313" key="1">
    <source>
        <dbReference type="EMBL" id="KAK2662422.1"/>
    </source>
</evidence>